<keyword evidence="7" id="KW-0418">Kinase</keyword>
<evidence type="ECO:0000256" key="5">
    <source>
        <dbReference type="ARBA" id="ARBA00022679"/>
    </source>
</evidence>
<dbReference type="GO" id="GO:0016301">
    <property type="term" value="F:kinase activity"/>
    <property type="evidence" value="ECO:0007669"/>
    <property type="project" value="UniProtKB-KW"/>
</dbReference>
<evidence type="ECO:0000256" key="6">
    <source>
        <dbReference type="ARBA" id="ARBA00022683"/>
    </source>
</evidence>
<name>A0A1L7RCV8_9ACTO</name>
<accession>A0A1L7RCV8</accession>
<dbReference type="InterPro" id="IPR016152">
    <property type="entry name" value="PTrfase/Anion_transptr"/>
</dbReference>
<dbReference type="PROSITE" id="PS51094">
    <property type="entry name" value="PTS_EIIA_TYPE_2"/>
    <property type="match status" value="1"/>
</dbReference>
<dbReference type="PANTHER" id="PTHR36203:SF1">
    <property type="entry name" value="ASCORBATE-SPECIFIC PTS SYSTEM EIIA COMPONENT"/>
    <property type="match status" value="1"/>
</dbReference>
<evidence type="ECO:0000313" key="12">
    <source>
        <dbReference type="EMBL" id="CED91805.1"/>
    </source>
</evidence>
<evidence type="ECO:0000256" key="1">
    <source>
        <dbReference type="ARBA" id="ARBA00004496"/>
    </source>
</evidence>
<keyword evidence="6" id="KW-0598">Phosphotransferase system</keyword>
<reference evidence="12" key="1">
    <citation type="submission" date="2014-07" db="EMBL/GenBank/DDBJ databases">
        <authorList>
            <person name="Zhang J.E."/>
            <person name="Yang H."/>
            <person name="Guo J."/>
            <person name="Deng Z."/>
            <person name="Luo H."/>
            <person name="Luo M."/>
            <person name="Zhao B."/>
        </authorList>
    </citation>
    <scope>NUCLEOTIDE SEQUENCE</scope>
    <source>
        <strain evidence="12">AM4</strain>
    </source>
</reference>
<evidence type="ECO:0000259" key="11">
    <source>
        <dbReference type="PROSITE" id="PS51094"/>
    </source>
</evidence>
<dbReference type="PANTHER" id="PTHR36203">
    <property type="entry name" value="ASCORBATE-SPECIFIC PTS SYSTEM EIIA COMPONENT"/>
    <property type="match status" value="1"/>
</dbReference>
<dbReference type="InterPro" id="IPR051351">
    <property type="entry name" value="Ascorbate-PTS_EIIA_comp"/>
</dbReference>
<organism evidence="12">
    <name type="scientific">Actinomyces succiniciruminis</name>
    <dbReference type="NCBI Taxonomy" id="1522002"/>
    <lineage>
        <taxon>Bacteria</taxon>
        <taxon>Bacillati</taxon>
        <taxon>Actinomycetota</taxon>
        <taxon>Actinomycetes</taxon>
        <taxon>Actinomycetales</taxon>
        <taxon>Actinomycetaceae</taxon>
        <taxon>Actinomyces</taxon>
    </lineage>
</organism>
<evidence type="ECO:0000256" key="7">
    <source>
        <dbReference type="ARBA" id="ARBA00022777"/>
    </source>
</evidence>
<comment type="subcellular location">
    <subcellularLocation>
        <location evidence="1">Cytoplasm</location>
    </subcellularLocation>
</comment>
<dbReference type="CDD" id="cd00211">
    <property type="entry name" value="PTS_IIA_fru"/>
    <property type="match status" value="1"/>
</dbReference>
<keyword evidence="3" id="KW-0963">Cytoplasm</keyword>
<protein>
    <recommendedName>
        <fullName evidence="9">Ascorbate-specific PTS system EIIA component</fullName>
    </recommendedName>
    <alternativeName>
        <fullName evidence="10">Ascorbate-specific phosphotransferase enzyme IIA component</fullName>
    </alternativeName>
</protein>
<evidence type="ECO:0000256" key="9">
    <source>
        <dbReference type="ARBA" id="ARBA00041175"/>
    </source>
</evidence>
<evidence type="ECO:0000256" key="4">
    <source>
        <dbReference type="ARBA" id="ARBA00022553"/>
    </source>
</evidence>
<comment type="function">
    <text evidence="8">The phosphoenolpyruvate-dependent sugar phosphotransferase system (sugar PTS), a major carbohydrate active transport system, catalyzes the phosphorylation of incoming sugar substrates concomitantly with their translocation across the cell membrane. The enzyme II UlaABC PTS system is involved in ascorbate transport.</text>
</comment>
<keyword evidence="5 12" id="KW-0808">Transferase</keyword>
<keyword evidence="2" id="KW-0813">Transport</keyword>
<evidence type="ECO:0000256" key="2">
    <source>
        <dbReference type="ARBA" id="ARBA00022448"/>
    </source>
</evidence>
<evidence type="ECO:0000256" key="8">
    <source>
        <dbReference type="ARBA" id="ARBA00037387"/>
    </source>
</evidence>
<dbReference type="GO" id="GO:0009401">
    <property type="term" value="P:phosphoenolpyruvate-dependent sugar phosphotransferase system"/>
    <property type="evidence" value="ECO:0007669"/>
    <property type="project" value="UniProtKB-KW"/>
</dbReference>
<dbReference type="EMBL" id="LK995523">
    <property type="protein sequence ID" value="CED91805.1"/>
    <property type="molecule type" value="Genomic_DNA"/>
</dbReference>
<evidence type="ECO:0000256" key="3">
    <source>
        <dbReference type="ARBA" id="ARBA00022490"/>
    </source>
</evidence>
<dbReference type="Gene3D" id="3.40.930.10">
    <property type="entry name" value="Mannitol-specific EII, Chain A"/>
    <property type="match status" value="1"/>
</dbReference>
<sequence length="151" mass="16601">MSTALTDLITDDHVIIHKHVATWQQAIAAVAQPLLADGAITTAYIDSMIDAVDRFGPYIVLSPHLVLAHARPEAGVVRQAMSVMTLADPVNFNHPENDPVDIVFCLAAVDDDSHLKALREFVAIAGDRPKQERLIAAKTVDEFQRILRQED</sequence>
<dbReference type="SUPFAM" id="SSF55804">
    <property type="entry name" value="Phoshotransferase/anion transport protein"/>
    <property type="match status" value="1"/>
</dbReference>
<dbReference type="RefSeq" id="WP_210580822.1">
    <property type="nucleotide sequence ID" value="NZ_LK995523.1"/>
</dbReference>
<dbReference type="GO" id="GO:0005737">
    <property type="term" value="C:cytoplasm"/>
    <property type="evidence" value="ECO:0007669"/>
    <property type="project" value="UniProtKB-SubCell"/>
</dbReference>
<feature type="domain" description="PTS EIIA type-2" evidence="11">
    <location>
        <begin position="7"/>
        <end position="150"/>
    </location>
</feature>
<gene>
    <name evidence="12" type="ORF">AAM4_1973</name>
</gene>
<dbReference type="Pfam" id="PF00359">
    <property type="entry name" value="PTS_EIIA_2"/>
    <property type="match status" value="1"/>
</dbReference>
<dbReference type="InterPro" id="IPR002178">
    <property type="entry name" value="PTS_EIIA_type-2_dom"/>
</dbReference>
<evidence type="ECO:0000256" key="10">
    <source>
        <dbReference type="ARBA" id="ARBA00042072"/>
    </source>
</evidence>
<keyword evidence="4" id="KW-0597">Phosphoprotein</keyword>
<proteinExistence type="predicted"/>
<dbReference type="AlphaFoldDB" id="A0A1L7RCV8"/>